<dbReference type="Proteomes" id="UP000287166">
    <property type="component" value="Unassembled WGS sequence"/>
</dbReference>
<feature type="transmembrane region" description="Helical" evidence="5">
    <location>
        <begin position="87"/>
        <end position="112"/>
    </location>
</feature>
<feature type="transmembrane region" description="Helical" evidence="5">
    <location>
        <begin position="286"/>
        <end position="305"/>
    </location>
</feature>
<evidence type="ECO:0000256" key="2">
    <source>
        <dbReference type="ARBA" id="ARBA00022692"/>
    </source>
</evidence>
<name>A0A401G7E8_9APHY</name>
<feature type="transmembrane region" description="Helical" evidence="5">
    <location>
        <begin position="155"/>
        <end position="174"/>
    </location>
</feature>
<dbReference type="InParanoid" id="A0A401G7E8"/>
<evidence type="ECO:0000256" key="4">
    <source>
        <dbReference type="ARBA" id="ARBA00023136"/>
    </source>
</evidence>
<dbReference type="RefSeq" id="XP_027608997.1">
    <property type="nucleotide sequence ID" value="XM_027753196.1"/>
</dbReference>
<sequence>MLIPEPCGTLPSEERQLPRPLAVYLPSAGSQHSGQETVIDLTKSSCELSLQSTDGSSPHTPCTITSSSTFVFDHPGRQKNISFVRLLFAHVGAALTLFLATTDATIVSTILPTITSQLDATQTQYTWVSVTYMLTQTAFQPLYGKVSDLIGRTTVLYSSMLVFAIGSAFCGAAQSMRWLIIARAVAGAGGGGIVSLVWTITSEIVEVQNQAKWSQALSITWACSAIAGPILGGVFSEKVGALSWRWAFYINLPICAFAFVVLWLSLRRVSLGASHNMSLSLFGRTFDFCGLILFMGGSSCIVIGFNLAPVIGWRAISTLLLIIVGVIVLVGGGFYEIHTRRDALFPPAVFRDPTMGIILVIVFLHNFAFNAGTFYLALFYQAVTRLSPLQAGIFMLTYSLGSALASVPSAWFVEYWQRRRSDTSPQKYIICTGLFISTLGFGILILMNERTSRVLQSVYTLIAGVGLGMLFHAPYQVFTRALRREDTATGTSAFFLVRFTGATVGLTVAGAILQLRMAKALPSGIEASTVLQFIGSIPMSETKLQVVRALTLSIQTIWIVCCPCLGVAFLISLLMRNLPCGESVGDEEKSHVSTFTKPPASIAGC</sequence>
<dbReference type="STRING" id="139825.A0A401G7E8"/>
<gene>
    <name evidence="7" type="ORF">SCP_0109660</name>
</gene>
<evidence type="ECO:0000256" key="1">
    <source>
        <dbReference type="ARBA" id="ARBA00004141"/>
    </source>
</evidence>
<feature type="transmembrane region" description="Helical" evidence="5">
    <location>
        <begin position="246"/>
        <end position="266"/>
    </location>
</feature>
<dbReference type="Gene3D" id="1.20.1720.10">
    <property type="entry name" value="Multidrug resistance protein D"/>
    <property type="match status" value="1"/>
</dbReference>
<dbReference type="InterPro" id="IPR020846">
    <property type="entry name" value="MFS_dom"/>
</dbReference>
<feature type="transmembrane region" description="Helical" evidence="5">
    <location>
        <begin position="552"/>
        <end position="574"/>
    </location>
</feature>
<dbReference type="GO" id="GO:0022857">
    <property type="term" value="F:transmembrane transporter activity"/>
    <property type="evidence" value="ECO:0007669"/>
    <property type="project" value="InterPro"/>
</dbReference>
<reference evidence="7 8" key="1">
    <citation type="journal article" date="2018" name="Sci. Rep.">
        <title>Genome sequence of the cauliflower mushroom Sparassis crispa (Hanabiratake) and its association with beneficial usage.</title>
        <authorList>
            <person name="Kiyama R."/>
            <person name="Furutani Y."/>
            <person name="Kawaguchi K."/>
            <person name="Nakanishi T."/>
        </authorList>
    </citation>
    <scope>NUCLEOTIDE SEQUENCE [LARGE SCALE GENOMIC DNA]</scope>
</reference>
<keyword evidence="8" id="KW-1185">Reference proteome</keyword>
<evidence type="ECO:0000259" key="6">
    <source>
        <dbReference type="PROSITE" id="PS50850"/>
    </source>
</evidence>
<dbReference type="PANTHER" id="PTHR23501">
    <property type="entry name" value="MAJOR FACILITATOR SUPERFAMILY"/>
    <property type="match status" value="1"/>
</dbReference>
<feature type="transmembrane region" description="Helical" evidence="5">
    <location>
        <begin position="356"/>
        <end position="380"/>
    </location>
</feature>
<feature type="transmembrane region" description="Helical" evidence="5">
    <location>
        <begin position="428"/>
        <end position="448"/>
    </location>
</feature>
<dbReference type="PANTHER" id="PTHR23501:SF102">
    <property type="entry name" value="DRUG TRANSPORTER, PUTATIVE (AFU_ORTHOLOGUE AFUA_3G08530)-RELATED"/>
    <property type="match status" value="1"/>
</dbReference>
<feature type="transmembrane region" description="Helical" evidence="5">
    <location>
        <begin position="454"/>
        <end position="473"/>
    </location>
</feature>
<accession>A0A401G7E8</accession>
<dbReference type="SUPFAM" id="SSF103473">
    <property type="entry name" value="MFS general substrate transporter"/>
    <property type="match status" value="2"/>
</dbReference>
<dbReference type="OrthoDB" id="2351791at2759"/>
<feature type="transmembrane region" description="Helical" evidence="5">
    <location>
        <begin position="311"/>
        <end position="335"/>
    </location>
</feature>
<keyword evidence="3 5" id="KW-1133">Transmembrane helix</keyword>
<proteinExistence type="predicted"/>
<feature type="transmembrane region" description="Helical" evidence="5">
    <location>
        <begin position="392"/>
        <end position="416"/>
    </location>
</feature>
<keyword evidence="4 5" id="KW-0472">Membrane</keyword>
<dbReference type="GO" id="GO:0005886">
    <property type="term" value="C:plasma membrane"/>
    <property type="evidence" value="ECO:0007669"/>
    <property type="project" value="TreeGrafter"/>
</dbReference>
<comment type="subcellular location">
    <subcellularLocation>
        <location evidence="1">Membrane</location>
        <topology evidence="1">Multi-pass membrane protein</topology>
    </subcellularLocation>
</comment>
<protein>
    <submittedName>
        <fullName evidence="7">Uncharacterized transporter</fullName>
    </submittedName>
</protein>
<dbReference type="GeneID" id="38775001"/>
<evidence type="ECO:0000256" key="3">
    <source>
        <dbReference type="ARBA" id="ARBA00022989"/>
    </source>
</evidence>
<dbReference type="Pfam" id="PF07690">
    <property type="entry name" value="MFS_1"/>
    <property type="match status" value="1"/>
</dbReference>
<feature type="transmembrane region" description="Helical" evidence="5">
    <location>
        <begin position="180"/>
        <end position="201"/>
    </location>
</feature>
<feature type="transmembrane region" description="Helical" evidence="5">
    <location>
        <begin position="493"/>
        <end position="513"/>
    </location>
</feature>
<evidence type="ECO:0000313" key="8">
    <source>
        <dbReference type="Proteomes" id="UP000287166"/>
    </source>
</evidence>
<evidence type="ECO:0000256" key="5">
    <source>
        <dbReference type="SAM" id="Phobius"/>
    </source>
</evidence>
<keyword evidence="2 5" id="KW-0812">Transmembrane</keyword>
<organism evidence="7 8">
    <name type="scientific">Sparassis crispa</name>
    <dbReference type="NCBI Taxonomy" id="139825"/>
    <lineage>
        <taxon>Eukaryota</taxon>
        <taxon>Fungi</taxon>
        <taxon>Dikarya</taxon>
        <taxon>Basidiomycota</taxon>
        <taxon>Agaricomycotina</taxon>
        <taxon>Agaricomycetes</taxon>
        <taxon>Polyporales</taxon>
        <taxon>Sparassidaceae</taxon>
        <taxon>Sparassis</taxon>
    </lineage>
</organism>
<dbReference type="EMBL" id="BFAD01000001">
    <property type="protein sequence ID" value="GBE78084.1"/>
    <property type="molecule type" value="Genomic_DNA"/>
</dbReference>
<feature type="transmembrane region" description="Helical" evidence="5">
    <location>
        <begin position="213"/>
        <end position="234"/>
    </location>
</feature>
<feature type="domain" description="Major facilitator superfamily (MFS) profile" evidence="6">
    <location>
        <begin position="89"/>
        <end position="580"/>
    </location>
</feature>
<dbReference type="InterPro" id="IPR036259">
    <property type="entry name" value="MFS_trans_sf"/>
</dbReference>
<dbReference type="PROSITE" id="PS50850">
    <property type="entry name" value="MFS"/>
    <property type="match status" value="1"/>
</dbReference>
<comment type="caution">
    <text evidence="7">The sequence shown here is derived from an EMBL/GenBank/DDBJ whole genome shotgun (WGS) entry which is preliminary data.</text>
</comment>
<dbReference type="InterPro" id="IPR011701">
    <property type="entry name" value="MFS"/>
</dbReference>
<dbReference type="Gene3D" id="1.20.1250.20">
    <property type="entry name" value="MFS general substrate transporter like domains"/>
    <property type="match status" value="1"/>
</dbReference>
<evidence type="ECO:0000313" key="7">
    <source>
        <dbReference type="EMBL" id="GBE78084.1"/>
    </source>
</evidence>
<dbReference type="AlphaFoldDB" id="A0A401G7E8"/>